<evidence type="ECO:0000313" key="2">
    <source>
        <dbReference type="EMBL" id="QEC48148.1"/>
    </source>
</evidence>
<dbReference type="OrthoDB" id="2971563at2"/>
<dbReference type="Pfam" id="PF00753">
    <property type="entry name" value="Lactamase_B"/>
    <property type="match status" value="1"/>
</dbReference>
<dbReference type="RefSeq" id="WP_146919367.1">
    <property type="nucleotide sequence ID" value="NZ_CP042430.1"/>
</dbReference>
<sequence length="278" mass="30279">MSIHREIDIQFQGTPRTVCTHWIDGYVVDPGPESSVATLMAELGDEQPKAVLLTHIHLDHAGAAGALVERWPDLEVWVHRNGAPHVIDPSRLVASATRLYGDRMEELWGRIIPVAESNVRVLEDEGAAAGLRWAFTPGHASHHVSYLHEASGIAFAGDVAGVRIGDGPILPPTPPPDIDLEAWERSIALLRSWSPSAVAIAHFGTYTDVDRHLDVLGEELRRLADLARVSDDAAFQEAVHATYAGGAEEAAYQKAMPLDTLFGGLARYWKKRDTAGQT</sequence>
<evidence type="ECO:0000313" key="3">
    <source>
        <dbReference type="Proteomes" id="UP000321805"/>
    </source>
</evidence>
<dbReference type="CDD" id="cd07726">
    <property type="entry name" value="ST1585-like_MBL-fold"/>
    <property type="match status" value="1"/>
</dbReference>
<dbReference type="EMBL" id="CP042430">
    <property type="protein sequence ID" value="QEC48148.1"/>
    <property type="molecule type" value="Genomic_DNA"/>
</dbReference>
<dbReference type="PANTHER" id="PTHR42951">
    <property type="entry name" value="METALLO-BETA-LACTAMASE DOMAIN-CONTAINING"/>
    <property type="match status" value="1"/>
</dbReference>
<gene>
    <name evidence="2" type="ORF">FSW04_11605</name>
</gene>
<accession>A0A5B8U5N1</accession>
<dbReference type="InterPro" id="IPR036866">
    <property type="entry name" value="RibonucZ/Hydroxyglut_hydro"/>
</dbReference>
<reference evidence="2 3" key="1">
    <citation type="journal article" date="2018" name="J. Microbiol.">
        <title>Baekduia soli gen. nov., sp. nov., a novel bacterium isolated from the soil of Baekdu Mountain and proposal of a novel family name, Baekduiaceae fam. nov.</title>
        <authorList>
            <person name="An D.S."/>
            <person name="Siddiqi M.Z."/>
            <person name="Kim K.H."/>
            <person name="Yu H.S."/>
            <person name="Im W.T."/>
        </authorList>
    </citation>
    <scope>NUCLEOTIDE SEQUENCE [LARGE SCALE GENOMIC DNA]</scope>
    <source>
        <strain evidence="2 3">BR7-21</strain>
    </source>
</reference>
<dbReference type="InterPro" id="IPR050855">
    <property type="entry name" value="NDM-1-like"/>
</dbReference>
<dbReference type="InterPro" id="IPR001279">
    <property type="entry name" value="Metallo-B-lactamas"/>
</dbReference>
<dbReference type="Proteomes" id="UP000321805">
    <property type="component" value="Chromosome"/>
</dbReference>
<evidence type="ECO:0000259" key="1">
    <source>
        <dbReference type="SMART" id="SM00849"/>
    </source>
</evidence>
<dbReference type="Gene3D" id="3.60.15.10">
    <property type="entry name" value="Ribonuclease Z/Hydroxyacylglutathione hydrolase-like"/>
    <property type="match status" value="1"/>
</dbReference>
<dbReference type="KEGG" id="bsol:FSW04_11605"/>
<keyword evidence="3" id="KW-1185">Reference proteome</keyword>
<dbReference type="SMART" id="SM00849">
    <property type="entry name" value="Lactamase_B"/>
    <property type="match status" value="1"/>
</dbReference>
<dbReference type="InterPro" id="IPR037482">
    <property type="entry name" value="ST1585_MBL-fold"/>
</dbReference>
<keyword evidence="2" id="KW-0378">Hydrolase</keyword>
<name>A0A5B8U5N1_9ACTN</name>
<dbReference type="GO" id="GO:0016787">
    <property type="term" value="F:hydrolase activity"/>
    <property type="evidence" value="ECO:0007669"/>
    <property type="project" value="UniProtKB-KW"/>
</dbReference>
<dbReference type="AlphaFoldDB" id="A0A5B8U5N1"/>
<dbReference type="PANTHER" id="PTHR42951:SF22">
    <property type="entry name" value="METALLO BETA-LACTAMASE SUPERFAMILY LIPOPROTEIN"/>
    <property type="match status" value="1"/>
</dbReference>
<feature type="domain" description="Metallo-beta-lactamase" evidence="1">
    <location>
        <begin position="17"/>
        <end position="202"/>
    </location>
</feature>
<dbReference type="SUPFAM" id="SSF56281">
    <property type="entry name" value="Metallo-hydrolase/oxidoreductase"/>
    <property type="match status" value="1"/>
</dbReference>
<proteinExistence type="predicted"/>
<organism evidence="2 3">
    <name type="scientific">Baekduia soli</name>
    <dbReference type="NCBI Taxonomy" id="496014"/>
    <lineage>
        <taxon>Bacteria</taxon>
        <taxon>Bacillati</taxon>
        <taxon>Actinomycetota</taxon>
        <taxon>Thermoleophilia</taxon>
        <taxon>Solirubrobacterales</taxon>
        <taxon>Baekduiaceae</taxon>
        <taxon>Baekduia</taxon>
    </lineage>
</organism>
<protein>
    <submittedName>
        <fullName evidence="2">MBL fold metallo-hydrolase</fullName>
    </submittedName>
</protein>